<dbReference type="GO" id="GO:0005524">
    <property type="term" value="F:ATP binding"/>
    <property type="evidence" value="ECO:0007669"/>
    <property type="project" value="UniProtKB-KW"/>
</dbReference>
<feature type="compositionally biased region" description="Basic and acidic residues" evidence="9">
    <location>
        <begin position="571"/>
        <end position="582"/>
    </location>
</feature>
<dbReference type="InterPro" id="IPR027417">
    <property type="entry name" value="P-loop_NTPase"/>
</dbReference>
<dbReference type="OrthoDB" id="9806954at2"/>
<dbReference type="NCBIfam" id="TIGR00634">
    <property type="entry name" value="recN"/>
    <property type="match status" value="1"/>
</dbReference>
<accession>A0A255G5D0</accession>
<dbReference type="GO" id="GO:0006281">
    <property type="term" value="P:DNA repair"/>
    <property type="evidence" value="ECO:0007669"/>
    <property type="project" value="UniProtKB-KW"/>
</dbReference>
<feature type="region of interest" description="Disordered" evidence="9">
    <location>
        <begin position="556"/>
        <end position="582"/>
    </location>
</feature>
<comment type="similarity">
    <text evidence="1 8">Belongs to the RecN family.</text>
</comment>
<evidence type="ECO:0000313" key="10">
    <source>
        <dbReference type="EMBL" id="OYO09596.1"/>
    </source>
</evidence>
<evidence type="ECO:0000256" key="2">
    <source>
        <dbReference type="ARBA" id="ARBA00021315"/>
    </source>
</evidence>
<dbReference type="AlphaFoldDB" id="A0A255G5D0"/>
<dbReference type="GO" id="GO:0043590">
    <property type="term" value="C:bacterial nucleoid"/>
    <property type="evidence" value="ECO:0007669"/>
    <property type="project" value="TreeGrafter"/>
</dbReference>
<comment type="function">
    <text evidence="8">May be involved in recombinational repair of damaged DNA.</text>
</comment>
<keyword evidence="6 8" id="KW-0234">DNA repair</keyword>
<dbReference type="GO" id="GO:0009432">
    <property type="term" value="P:SOS response"/>
    <property type="evidence" value="ECO:0007669"/>
    <property type="project" value="TreeGrafter"/>
</dbReference>
<gene>
    <name evidence="10" type="primary">recN</name>
    <name evidence="10" type="ORF">CGZ94_18225</name>
</gene>
<evidence type="ECO:0000256" key="9">
    <source>
        <dbReference type="SAM" id="MobiDB-lite"/>
    </source>
</evidence>
<evidence type="ECO:0000256" key="1">
    <source>
        <dbReference type="ARBA" id="ARBA00009441"/>
    </source>
</evidence>
<dbReference type="EMBL" id="NMVO01000017">
    <property type="protein sequence ID" value="OYO09596.1"/>
    <property type="molecule type" value="Genomic_DNA"/>
</dbReference>
<dbReference type="GO" id="GO:0006310">
    <property type="term" value="P:DNA recombination"/>
    <property type="evidence" value="ECO:0007669"/>
    <property type="project" value="InterPro"/>
</dbReference>
<dbReference type="SUPFAM" id="SSF52540">
    <property type="entry name" value="P-loop containing nucleoside triphosphate hydrolases"/>
    <property type="match status" value="1"/>
</dbReference>
<name>A0A255G5D0_9ACTN</name>
<keyword evidence="4 8" id="KW-0227">DNA damage</keyword>
<comment type="caution">
    <text evidence="10">The sequence shown here is derived from an EMBL/GenBank/DDBJ whole genome shotgun (WGS) entry which is preliminary data.</text>
</comment>
<evidence type="ECO:0000256" key="6">
    <source>
        <dbReference type="ARBA" id="ARBA00023204"/>
    </source>
</evidence>
<evidence type="ECO:0000313" key="11">
    <source>
        <dbReference type="Proteomes" id="UP000215896"/>
    </source>
</evidence>
<dbReference type="PANTHER" id="PTHR11059">
    <property type="entry name" value="DNA REPAIR PROTEIN RECN"/>
    <property type="match status" value="1"/>
</dbReference>
<evidence type="ECO:0000256" key="5">
    <source>
        <dbReference type="ARBA" id="ARBA00022840"/>
    </source>
</evidence>
<proteinExistence type="inferred from homology"/>
<evidence type="ECO:0000256" key="4">
    <source>
        <dbReference type="ARBA" id="ARBA00022763"/>
    </source>
</evidence>
<dbReference type="InterPro" id="IPR004604">
    <property type="entry name" value="DNA_recomb/repair_RecN"/>
</dbReference>
<dbReference type="PIRSF" id="PIRSF003128">
    <property type="entry name" value="RecN"/>
    <property type="match status" value="1"/>
</dbReference>
<evidence type="ECO:0000256" key="7">
    <source>
        <dbReference type="ARBA" id="ARBA00033408"/>
    </source>
</evidence>
<dbReference type="Gene3D" id="3.40.50.300">
    <property type="entry name" value="P-loop containing nucleotide triphosphate hydrolases"/>
    <property type="match status" value="2"/>
</dbReference>
<keyword evidence="3" id="KW-0547">Nucleotide-binding</keyword>
<dbReference type="CDD" id="cd03241">
    <property type="entry name" value="ABC_RecN"/>
    <property type="match status" value="1"/>
</dbReference>
<keyword evidence="11" id="KW-1185">Reference proteome</keyword>
<dbReference type="FunFam" id="3.40.50.300:FF:000356">
    <property type="entry name" value="DNA repair protein RecN"/>
    <property type="match status" value="1"/>
</dbReference>
<dbReference type="RefSeq" id="WP_094406581.1">
    <property type="nucleotide sequence ID" value="NZ_NMVN01000001.1"/>
</dbReference>
<keyword evidence="5" id="KW-0067">ATP-binding</keyword>
<reference evidence="10 11" key="1">
    <citation type="submission" date="2017-07" db="EMBL/GenBank/DDBJ databases">
        <title>Draft whole genome sequences of clinical Proprionibacteriaceae strains.</title>
        <authorList>
            <person name="Bernier A.-M."/>
            <person name="Bernard K."/>
            <person name="Domingo M.-C."/>
        </authorList>
    </citation>
    <scope>NUCLEOTIDE SEQUENCE [LARGE SCALE GENOMIC DNA]</scope>
    <source>
        <strain evidence="10 11">NML 030167</strain>
    </source>
</reference>
<dbReference type="Proteomes" id="UP000215896">
    <property type="component" value="Unassembled WGS sequence"/>
</dbReference>
<protein>
    <recommendedName>
        <fullName evidence="2 8">DNA repair protein RecN</fullName>
    </recommendedName>
    <alternativeName>
        <fullName evidence="7 8">Recombination protein N</fullName>
    </alternativeName>
</protein>
<evidence type="ECO:0000256" key="8">
    <source>
        <dbReference type="PIRNR" id="PIRNR003128"/>
    </source>
</evidence>
<dbReference type="PANTHER" id="PTHR11059:SF0">
    <property type="entry name" value="DNA REPAIR PROTEIN RECN"/>
    <property type="match status" value="1"/>
</dbReference>
<organism evidence="10 11">
    <name type="scientific">Enemella evansiae</name>
    <dbReference type="NCBI Taxonomy" id="2016499"/>
    <lineage>
        <taxon>Bacteria</taxon>
        <taxon>Bacillati</taxon>
        <taxon>Actinomycetota</taxon>
        <taxon>Actinomycetes</taxon>
        <taxon>Propionibacteriales</taxon>
        <taxon>Propionibacteriaceae</taxon>
        <taxon>Enemella</taxon>
    </lineage>
</organism>
<evidence type="ECO:0000256" key="3">
    <source>
        <dbReference type="ARBA" id="ARBA00022741"/>
    </source>
</evidence>
<sequence>MIGELRIADLGVIDDAVIELAPGLSVVTGETGAGKTMVVTGLGLLLGQRADSGAIRRGARSARVEGVFSRLPEGLADQVTEAGGELDDGELLLARQLGGSRSRGFVGGAGVPVAQQQEIAEQLVTIHGQSEQVRLAAPARQREILDRAAGPKLAKALASYRADHTAREAAAAELADLRDHARERAREADLLQFGLDEIEKVDPQPGEDTALAAEAERLQAVDDLRLAAHTAVVALAGDEDSIDQGSALTAAATARKALEGAAAQDPELAGLADRSGEVMVLAAELAQDLSGYLAGLEADPNRLEWIAERRAALQGLTRKYGETVDEVLAWSADAAGRLGGLAASDDRIEALAAEVAALDERLATRAAELTALRTKAAERLSAAVLTELAALAMPHARLEFAITPLDRLGPHGADQVVLQFTANPGSDPRPLARVASGGELSRVRLALEVVLADAAERTTLVFDEVDAGVGGRVAVEIGRRLARLAEHHQVLVVTHLAQVAAFADRHLVVQKSSDGQVTTSGVRQLDGAEREAELARMMAGIDTSDSSLAHARELLTEAGQARPVKKKRSRSARDADEIGDPR</sequence>